<dbReference type="Pfam" id="PF02548">
    <property type="entry name" value="Pantoate_transf"/>
    <property type="match status" value="1"/>
</dbReference>
<evidence type="ECO:0000256" key="2">
    <source>
        <dbReference type="ARBA" id="ARBA00008676"/>
    </source>
</evidence>
<feature type="active site" description="Proton acceptor" evidence="7 8">
    <location>
        <position position="189"/>
    </location>
</feature>
<comment type="catalytic activity">
    <reaction evidence="7">
        <text>(6R)-5,10-methylene-5,6,7,8-tetrahydrofolate + 3-methyl-2-oxobutanoate + H2O = 2-dehydropantoate + (6S)-5,6,7,8-tetrahydrofolate</text>
        <dbReference type="Rhea" id="RHEA:11824"/>
        <dbReference type="ChEBI" id="CHEBI:11561"/>
        <dbReference type="ChEBI" id="CHEBI:11851"/>
        <dbReference type="ChEBI" id="CHEBI:15377"/>
        <dbReference type="ChEBI" id="CHEBI:15636"/>
        <dbReference type="ChEBI" id="CHEBI:57453"/>
        <dbReference type="EC" id="2.1.2.11"/>
    </reaction>
</comment>
<evidence type="ECO:0000256" key="7">
    <source>
        <dbReference type="HAMAP-Rule" id="MF_00156"/>
    </source>
</evidence>
<dbReference type="InterPro" id="IPR003700">
    <property type="entry name" value="Pantoate_hydroxy_MeTrfase"/>
</dbReference>
<dbReference type="CDD" id="cd06557">
    <property type="entry name" value="KPHMT-like"/>
    <property type="match status" value="1"/>
</dbReference>
<dbReference type="EC" id="2.1.2.11" evidence="7"/>
<dbReference type="GO" id="GO:0005737">
    <property type="term" value="C:cytoplasm"/>
    <property type="evidence" value="ECO:0007669"/>
    <property type="project" value="UniProtKB-SubCell"/>
</dbReference>
<keyword evidence="5 7" id="KW-0808">Transferase</keyword>
<dbReference type="STRING" id="1324314.BVG16_03975"/>
<dbReference type="SUPFAM" id="SSF51621">
    <property type="entry name" value="Phosphoenolpyruvate/pyruvate domain"/>
    <property type="match status" value="1"/>
</dbReference>
<dbReference type="NCBIfam" id="TIGR00222">
    <property type="entry name" value="panB"/>
    <property type="match status" value="1"/>
</dbReference>
<evidence type="ECO:0000256" key="1">
    <source>
        <dbReference type="ARBA" id="ARBA00005033"/>
    </source>
</evidence>
<name>A0A1T2XNW9_9BACL</name>
<dbReference type="FunFam" id="3.20.20.60:FF:000003">
    <property type="entry name" value="3-methyl-2-oxobutanoate hydroxymethyltransferase"/>
    <property type="match status" value="1"/>
</dbReference>
<proteinExistence type="inferred from homology"/>
<keyword evidence="11" id="KW-0489">Methyltransferase</keyword>
<protein>
    <recommendedName>
        <fullName evidence="7">3-methyl-2-oxobutanoate hydroxymethyltransferase</fullName>
        <ecNumber evidence="7">2.1.2.11</ecNumber>
    </recommendedName>
    <alternativeName>
        <fullName evidence="7">Ketopantoate hydroxymethyltransferase</fullName>
        <shortName evidence="7">KPHMT</shortName>
    </alternativeName>
</protein>
<evidence type="ECO:0000256" key="6">
    <source>
        <dbReference type="ARBA" id="ARBA00056497"/>
    </source>
</evidence>
<dbReference type="PIRSF" id="PIRSF000388">
    <property type="entry name" value="Pantoate_hydroxy_MeTrfase"/>
    <property type="match status" value="1"/>
</dbReference>
<reference evidence="11 12" key="1">
    <citation type="submission" date="2017-01" db="EMBL/GenBank/DDBJ databases">
        <title>Genome analysis of Paenibacillus selenitrireducens ES3-24.</title>
        <authorList>
            <person name="Xu D."/>
            <person name="Yao R."/>
            <person name="Zheng S."/>
        </authorList>
    </citation>
    <scope>NUCLEOTIDE SEQUENCE [LARGE SCALE GENOMIC DNA]</scope>
    <source>
        <strain evidence="11 12">ES3-24</strain>
    </source>
</reference>
<dbReference type="GO" id="GO:0000287">
    <property type="term" value="F:magnesium ion binding"/>
    <property type="evidence" value="ECO:0007669"/>
    <property type="project" value="TreeGrafter"/>
</dbReference>
<dbReference type="NCBIfam" id="NF001452">
    <property type="entry name" value="PRK00311.1"/>
    <property type="match status" value="1"/>
</dbReference>
<evidence type="ECO:0000313" key="11">
    <source>
        <dbReference type="EMBL" id="OPA81475.1"/>
    </source>
</evidence>
<keyword evidence="12" id="KW-1185">Reference proteome</keyword>
<dbReference type="RefSeq" id="WP_078497292.1">
    <property type="nucleotide sequence ID" value="NZ_MSZX01000001.1"/>
</dbReference>
<feature type="binding site" evidence="7 9">
    <location>
        <position position="120"/>
    </location>
    <ligand>
        <name>3-methyl-2-oxobutanoate</name>
        <dbReference type="ChEBI" id="CHEBI:11851"/>
    </ligand>
</feature>
<sequence>MTNSKTKHKLTIPKFKQIKKENNKITMVTAYDYPSAILAEEAGVDMILVGDSLGNVVLGYDSTLPVTIDDMVYHTRSVIRGAQHTFVVADMPFMTYHGSIDQTLRHVARLMQEGQAHAVKMEGGTEICLAVDACVKAGVPVLGHIGLTPQSVHQLGGYRIQGKETEDAKRLLEDAKALERAGAFAVVLELVTEEVAAYISEQISIPTIGIGAGRGVDGQVLVFHDVVKYASPYRDKKFVKTYADIGAQIREGISQYVQEVKGGVFPGPEHVFTAEDTVVESLYGAGKAERKAEQVK</sequence>
<evidence type="ECO:0000256" key="8">
    <source>
        <dbReference type="PIRSR" id="PIRSR000388-1"/>
    </source>
</evidence>
<evidence type="ECO:0000256" key="4">
    <source>
        <dbReference type="ARBA" id="ARBA00022655"/>
    </source>
</evidence>
<keyword evidence="7 10" id="KW-0479">Metal-binding</keyword>
<dbReference type="InterPro" id="IPR015813">
    <property type="entry name" value="Pyrv/PenolPyrv_kinase-like_dom"/>
</dbReference>
<comment type="function">
    <text evidence="6 7">Catalyzes the reversible reaction in which hydroxymethyl group from 5,10-methylenetetrahydrofolate is transferred onto alpha-ketoisovalerate to form ketopantoate.</text>
</comment>
<dbReference type="AlphaFoldDB" id="A0A1T2XNW9"/>
<comment type="cofactor">
    <cofactor evidence="7 10">
        <name>Mg(2+)</name>
        <dbReference type="ChEBI" id="CHEBI:18420"/>
    </cofactor>
    <text evidence="7 10">Binds 1 Mg(2+) ion per subunit.</text>
</comment>
<comment type="subunit">
    <text evidence="3 7">Homodecamer; pentamer of dimers.</text>
</comment>
<evidence type="ECO:0000256" key="10">
    <source>
        <dbReference type="PIRSR" id="PIRSR000388-3"/>
    </source>
</evidence>
<comment type="pathway">
    <text evidence="1 7">Cofactor biosynthesis; (R)-pantothenate biosynthesis; (R)-pantoate from 3-methyl-2-oxobutanoate: step 1/2.</text>
</comment>
<feature type="binding site" evidence="7 10">
    <location>
        <position position="122"/>
    </location>
    <ligand>
        <name>Mg(2+)</name>
        <dbReference type="ChEBI" id="CHEBI:18420"/>
    </ligand>
</feature>
<dbReference type="HAMAP" id="MF_00156">
    <property type="entry name" value="PanB"/>
    <property type="match status" value="1"/>
</dbReference>
<evidence type="ECO:0000313" key="12">
    <source>
        <dbReference type="Proteomes" id="UP000190188"/>
    </source>
</evidence>
<keyword evidence="7" id="KW-0963">Cytoplasm</keyword>
<accession>A0A1T2XNW9</accession>
<dbReference type="GO" id="GO:0015940">
    <property type="term" value="P:pantothenate biosynthetic process"/>
    <property type="evidence" value="ECO:0007669"/>
    <property type="project" value="UniProtKB-UniRule"/>
</dbReference>
<evidence type="ECO:0000256" key="9">
    <source>
        <dbReference type="PIRSR" id="PIRSR000388-2"/>
    </source>
</evidence>
<dbReference type="PANTHER" id="PTHR20881:SF0">
    <property type="entry name" value="3-METHYL-2-OXOBUTANOATE HYDROXYMETHYLTRANSFERASE"/>
    <property type="match status" value="1"/>
</dbReference>
<feature type="binding site" evidence="7 10">
    <location>
        <position position="51"/>
    </location>
    <ligand>
        <name>Mg(2+)</name>
        <dbReference type="ChEBI" id="CHEBI:18420"/>
    </ligand>
</feature>
<dbReference type="Gene3D" id="3.20.20.60">
    <property type="entry name" value="Phosphoenolpyruvate-binding domains"/>
    <property type="match status" value="1"/>
</dbReference>
<dbReference type="UniPathway" id="UPA00028">
    <property type="reaction ID" value="UER00003"/>
</dbReference>
<feature type="binding site" evidence="7 9">
    <location>
        <position position="90"/>
    </location>
    <ligand>
        <name>3-methyl-2-oxobutanoate</name>
        <dbReference type="ChEBI" id="CHEBI:11851"/>
    </ligand>
</feature>
<keyword evidence="7 10" id="KW-0460">Magnesium</keyword>
<evidence type="ECO:0000256" key="5">
    <source>
        <dbReference type="ARBA" id="ARBA00022679"/>
    </source>
</evidence>
<organism evidence="11 12">
    <name type="scientific">Paenibacillus selenitireducens</name>
    <dbReference type="NCBI Taxonomy" id="1324314"/>
    <lineage>
        <taxon>Bacteria</taxon>
        <taxon>Bacillati</taxon>
        <taxon>Bacillota</taxon>
        <taxon>Bacilli</taxon>
        <taxon>Bacillales</taxon>
        <taxon>Paenibacillaceae</taxon>
        <taxon>Paenibacillus</taxon>
    </lineage>
</organism>
<feature type="binding site" evidence="7 10">
    <location>
        <position position="90"/>
    </location>
    <ligand>
        <name>Mg(2+)</name>
        <dbReference type="ChEBI" id="CHEBI:18420"/>
    </ligand>
</feature>
<dbReference type="GO" id="GO:0003864">
    <property type="term" value="F:3-methyl-2-oxobutanoate hydroxymethyltransferase activity"/>
    <property type="evidence" value="ECO:0007669"/>
    <property type="project" value="UniProtKB-UniRule"/>
</dbReference>
<evidence type="ECO:0000256" key="3">
    <source>
        <dbReference type="ARBA" id="ARBA00011424"/>
    </source>
</evidence>
<comment type="similarity">
    <text evidence="2 7">Belongs to the PanB family.</text>
</comment>
<feature type="binding site" evidence="7 9">
    <location>
        <begin position="51"/>
        <end position="52"/>
    </location>
    <ligand>
        <name>3-methyl-2-oxobutanoate</name>
        <dbReference type="ChEBI" id="CHEBI:11851"/>
    </ligand>
</feature>
<keyword evidence="4 7" id="KW-0566">Pantothenate biosynthesis</keyword>
<dbReference type="EMBL" id="MSZX01000001">
    <property type="protein sequence ID" value="OPA81475.1"/>
    <property type="molecule type" value="Genomic_DNA"/>
</dbReference>
<dbReference type="PANTHER" id="PTHR20881">
    <property type="entry name" value="3-METHYL-2-OXOBUTANOATE HYDROXYMETHYLTRANSFERASE"/>
    <property type="match status" value="1"/>
</dbReference>
<dbReference type="OrthoDB" id="9781789at2"/>
<dbReference type="Proteomes" id="UP000190188">
    <property type="component" value="Unassembled WGS sequence"/>
</dbReference>
<comment type="caution">
    <text evidence="11">The sequence shown here is derived from an EMBL/GenBank/DDBJ whole genome shotgun (WGS) entry which is preliminary data.</text>
</comment>
<dbReference type="GO" id="GO:0008168">
    <property type="term" value="F:methyltransferase activity"/>
    <property type="evidence" value="ECO:0007669"/>
    <property type="project" value="UniProtKB-KW"/>
</dbReference>
<dbReference type="InterPro" id="IPR040442">
    <property type="entry name" value="Pyrv_kinase-like_dom_sf"/>
</dbReference>
<comment type="subcellular location">
    <subcellularLocation>
        <location evidence="7">Cytoplasm</location>
    </subcellularLocation>
</comment>
<gene>
    <name evidence="7" type="primary">panB</name>
    <name evidence="11" type="ORF">BVG16_03975</name>
</gene>
<dbReference type="GO" id="GO:0032259">
    <property type="term" value="P:methylation"/>
    <property type="evidence" value="ECO:0007669"/>
    <property type="project" value="UniProtKB-KW"/>
</dbReference>